<dbReference type="EMBL" id="PVWQ01000019">
    <property type="protein sequence ID" value="RDW59381.1"/>
    <property type="molecule type" value="Genomic_DNA"/>
</dbReference>
<dbReference type="RefSeq" id="XP_026598415.1">
    <property type="nucleotide sequence ID" value="XM_026753092.1"/>
</dbReference>
<dbReference type="AlphaFoldDB" id="A0A3D8QCC6"/>
<feature type="transmembrane region" description="Helical" evidence="2">
    <location>
        <begin position="55"/>
        <end position="75"/>
    </location>
</feature>
<feature type="region of interest" description="Disordered" evidence="1">
    <location>
        <begin position="643"/>
        <end position="667"/>
    </location>
</feature>
<feature type="compositionally biased region" description="Basic and acidic residues" evidence="1">
    <location>
        <begin position="349"/>
        <end position="359"/>
    </location>
</feature>
<name>A0A3D8QCC6_9EURO</name>
<feature type="region of interest" description="Disordered" evidence="1">
    <location>
        <begin position="490"/>
        <end position="519"/>
    </location>
</feature>
<feature type="region of interest" description="Disordered" evidence="1">
    <location>
        <begin position="608"/>
        <end position="629"/>
    </location>
</feature>
<proteinExistence type="predicted"/>
<keyword evidence="2" id="KW-0472">Membrane</keyword>
<evidence type="ECO:0000256" key="1">
    <source>
        <dbReference type="SAM" id="MobiDB-lite"/>
    </source>
</evidence>
<gene>
    <name evidence="3" type="ORF">DSM5745_11076</name>
</gene>
<feature type="region of interest" description="Disordered" evidence="1">
    <location>
        <begin position="543"/>
        <end position="566"/>
    </location>
</feature>
<evidence type="ECO:0000313" key="3">
    <source>
        <dbReference type="EMBL" id="RDW59381.1"/>
    </source>
</evidence>
<dbReference type="PANTHER" id="PTHR42088:SF1">
    <property type="entry name" value="YALI0F10131P"/>
    <property type="match status" value="1"/>
</dbReference>
<comment type="caution">
    <text evidence="3">The sequence shown here is derived from an EMBL/GenBank/DDBJ whole genome shotgun (WGS) entry which is preliminary data.</text>
</comment>
<organism evidence="3 4">
    <name type="scientific">Aspergillus mulundensis</name>
    <dbReference type="NCBI Taxonomy" id="1810919"/>
    <lineage>
        <taxon>Eukaryota</taxon>
        <taxon>Fungi</taxon>
        <taxon>Dikarya</taxon>
        <taxon>Ascomycota</taxon>
        <taxon>Pezizomycotina</taxon>
        <taxon>Eurotiomycetes</taxon>
        <taxon>Eurotiomycetidae</taxon>
        <taxon>Eurotiales</taxon>
        <taxon>Aspergillaceae</taxon>
        <taxon>Aspergillus</taxon>
        <taxon>Aspergillus subgen. Nidulantes</taxon>
    </lineage>
</organism>
<dbReference type="OrthoDB" id="5417135at2759"/>
<feature type="compositionally biased region" description="Polar residues" evidence="1">
    <location>
        <begin position="25"/>
        <end position="38"/>
    </location>
</feature>
<keyword evidence="2" id="KW-0812">Transmembrane</keyword>
<evidence type="ECO:0000313" key="4">
    <source>
        <dbReference type="Proteomes" id="UP000256690"/>
    </source>
</evidence>
<keyword evidence="2" id="KW-1133">Transmembrane helix</keyword>
<keyword evidence="4" id="KW-1185">Reference proteome</keyword>
<feature type="region of interest" description="Disordered" evidence="1">
    <location>
        <begin position="20"/>
        <end position="45"/>
    </location>
</feature>
<evidence type="ECO:0000256" key="2">
    <source>
        <dbReference type="SAM" id="Phobius"/>
    </source>
</evidence>
<feature type="compositionally biased region" description="Polar residues" evidence="1">
    <location>
        <begin position="611"/>
        <end position="626"/>
    </location>
</feature>
<protein>
    <submittedName>
        <fullName evidence="3">Uncharacterized protein</fullName>
    </submittedName>
</protein>
<dbReference type="Proteomes" id="UP000256690">
    <property type="component" value="Unassembled WGS sequence"/>
</dbReference>
<dbReference type="GeneID" id="38121446"/>
<feature type="region of interest" description="Disordered" evidence="1">
    <location>
        <begin position="189"/>
        <end position="403"/>
    </location>
</feature>
<dbReference type="STRING" id="1810919.A0A3D8QCC6"/>
<sequence length="667" mass="73222">MPRNRPPYLLMPEVPTLVKRDPVPSTESGTVETCSPGDNSARCEKNTSTANNTTLPVVLGAVIPIVCAIIVLIFLHRRNVKKLRNEDANDKHKSLDFGMDLAPSGGRTGMQEKGPNHMKGISLDIGPSPYMLPPSIRGSRDSLNSLPRTILADDDKYRHAHPYFPADGQSIRSQRRGYDDAASVAGSTRRAAYGDDMNQGLLGNAQTISRSSPPLYNPESNARSPTQVHDPSFELNLPRSPSPVHVPGLKSINESTVDDGNREVNPPVVTPLSSNSPPEHQFDFPLHDTQDAHVEPPPSRVESPPSHPETVPTPRISLPSTDGGSDYGDERASNPVVPAVNVQKTELGPARHESHDKAPVPEMPEEPPQASNLRLDPRRDTRRMTMGLRPLPPEDPADNPEQRANRIRSFYKEYFDESKAGQRETYYGDYADHYAEDDYYYPEDYDAVPAPYAEPVTRRAMTPPPRAPPRFQGAARHMASGSIGGYSERFQPPGPRAFSSASNRFPGPRAPRRPAPPPAPLNILPSPHLLKDDSIMTAIDFAPGSNFRDQRDGRPETPLGGVRPYSPMVRAHTPLVSVFDDLAPMPSPHALRKSGAFDNLDFAPPPRFKTQDSASDAGSIRSTRTGVSAAHLQNIRNGAYRVSRLPPETVGTKDDLMSNLRPTWDVR</sequence>
<feature type="compositionally biased region" description="Basic and acidic residues" evidence="1">
    <location>
        <begin position="280"/>
        <end position="294"/>
    </location>
</feature>
<reference evidence="3 4" key="1">
    <citation type="journal article" date="2018" name="IMA Fungus">
        <title>IMA Genome-F 9: Draft genome sequence of Annulohypoxylon stygium, Aspergillus mulundensis, Berkeleyomyces basicola (syn. Thielaviopsis basicola), Ceratocystis smalleyi, two Cercospora beticola strains, Coleophoma cylindrospora, Fusarium fracticaudum, Phialophora cf. hyalina, and Morchella septimelata.</title>
        <authorList>
            <person name="Wingfield B.D."/>
            <person name="Bills G.F."/>
            <person name="Dong Y."/>
            <person name="Huang W."/>
            <person name="Nel W.J."/>
            <person name="Swalarsk-Parry B.S."/>
            <person name="Vaghefi N."/>
            <person name="Wilken P.M."/>
            <person name="An Z."/>
            <person name="de Beer Z.W."/>
            <person name="De Vos L."/>
            <person name="Chen L."/>
            <person name="Duong T.A."/>
            <person name="Gao Y."/>
            <person name="Hammerbacher A."/>
            <person name="Kikkert J.R."/>
            <person name="Li Y."/>
            <person name="Li H."/>
            <person name="Li K."/>
            <person name="Li Q."/>
            <person name="Liu X."/>
            <person name="Ma X."/>
            <person name="Naidoo K."/>
            <person name="Pethybridge S.J."/>
            <person name="Sun J."/>
            <person name="Steenkamp E.T."/>
            <person name="van der Nest M.A."/>
            <person name="van Wyk S."/>
            <person name="Wingfield M.J."/>
            <person name="Xiong C."/>
            <person name="Yue Q."/>
            <person name="Zhang X."/>
        </authorList>
    </citation>
    <scope>NUCLEOTIDE SEQUENCE [LARGE SCALE GENOMIC DNA]</scope>
    <source>
        <strain evidence="3 4">DSM 5745</strain>
    </source>
</reference>
<feature type="compositionally biased region" description="Polar residues" evidence="1">
    <location>
        <begin position="204"/>
        <end position="229"/>
    </location>
</feature>
<dbReference type="PANTHER" id="PTHR42088">
    <property type="entry name" value="YALI0F10131P"/>
    <property type="match status" value="1"/>
</dbReference>
<accession>A0A3D8QCC6</accession>